<dbReference type="Pfam" id="PF01497">
    <property type="entry name" value="Peripla_BP_2"/>
    <property type="match status" value="1"/>
</dbReference>
<dbReference type="Gene3D" id="3.40.50.1980">
    <property type="entry name" value="Nitrogenase molybdenum iron protein domain"/>
    <property type="match status" value="2"/>
</dbReference>
<dbReference type="SMART" id="SM00342">
    <property type="entry name" value="HTH_ARAC"/>
    <property type="match status" value="1"/>
</dbReference>
<feature type="domain" description="HTH araC/xylS-type" evidence="4">
    <location>
        <begin position="185"/>
        <end position="283"/>
    </location>
</feature>
<evidence type="ECO:0000256" key="1">
    <source>
        <dbReference type="ARBA" id="ARBA00023015"/>
    </source>
</evidence>
<proteinExistence type="predicted"/>
<evidence type="ECO:0000259" key="4">
    <source>
        <dbReference type="PROSITE" id="PS01124"/>
    </source>
</evidence>
<dbReference type="PROSITE" id="PS00041">
    <property type="entry name" value="HTH_ARAC_FAMILY_1"/>
    <property type="match status" value="1"/>
</dbReference>
<keyword evidence="1" id="KW-0805">Transcription regulation</keyword>
<name>A0ABX1YLL6_9BACL</name>
<dbReference type="SUPFAM" id="SSF51215">
    <property type="entry name" value="Regulatory protein AraC"/>
    <property type="match status" value="1"/>
</dbReference>
<dbReference type="InterPro" id="IPR009057">
    <property type="entry name" value="Homeodomain-like_sf"/>
</dbReference>
<comment type="caution">
    <text evidence="6">The sequence shown here is derived from an EMBL/GenBank/DDBJ whole genome shotgun (WGS) entry which is preliminary data.</text>
</comment>
<dbReference type="SUPFAM" id="SSF46689">
    <property type="entry name" value="Homeodomain-like"/>
    <property type="match status" value="2"/>
</dbReference>
<gene>
    <name evidence="6" type="ORF">GC101_19195</name>
</gene>
<dbReference type="PANTHER" id="PTHR43280:SF28">
    <property type="entry name" value="HTH-TYPE TRANSCRIPTIONAL ACTIVATOR RHAS"/>
    <property type="match status" value="1"/>
</dbReference>
<dbReference type="SUPFAM" id="SSF53807">
    <property type="entry name" value="Helical backbone' metal receptor"/>
    <property type="match status" value="1"/>
</dbReference>
<organism evidence="6 7">
    <name type="scientific">Paenibacillus phytohabitans</name>
    <dbReference type="NCBI Taxonomy" id="2654978"/>
    <lineage>
        <taxon>Bacteria</taxon>
        <taxon>Bacillati</taxon>
        <taxon>Bacillota</taxon>
        <taxon>Bacilli</taxon>
        <taxon>Bacillales</taxon>
        <taxon>Paenibacillaceae</taxon>
        <taxon>Paenibacillus</taxon>
    </lineage>
</organism>
<feature type="domain" description="Fe/B12 periplasmic-binding" evidence="5">
    <location>
        <begin position="287"/>
        <end position="550"/>
    </location>
</feature>
<keyword evidence="7" id="KW-1185">Reference proteome</keyword>
<dbReference type="RefSeq" id="WP_171718530.1">
    <property type="nucleotide sequence ID" value="NZ_WHOB01000059.1"/>
</dbReference>
<evidence type="ECO:0000313" key="6">
    <source>
        <dbReference type="EMBL" id="NOU80991.1"/>
    </source>
</evidence>
<dbReference type="InterPro" id="IPR037923">
    <property type="entry name" value="HTH-like"/>
</dbReference>
<dbReference type="InterPro" id="IPR018060">
    <property type="entry name" value="HTH_AraC"/>
</dbReference>
<evidence type="ECO:0000256" key="3">
    <source>
        <dbReference type="ARBA" id="ARBA00023163"/>
    </source>
</evidence>
<dbReference type="Proteomes" id="UP000596857">
    <property type="component" value="Unassembled WGS sequence"/>
</dbReference>
<dbReference type="InterPro" id="IPR002491">
    <property type="entry name" value="ABC_transptr_periplasmic_BD"/>
</dbReference>
<dbReference type="EMBL" id="WHOB01000059">
    <property type="protein sequence ID" value="NOU80991.1"/>
    <property type="molecule type" value="Genomic_DNA"/>
</dbReference>
<sequence>MELIQQRTSIDNQDDPVDWDRLSFRLLSVQVLKGTGEVHLAQQLLFSYALAVVTSGSVQFISDHNQYELAAGSAVLCLPDQTCGTVQPAGGLEMYIFYFDVYCYGKSGDSGSCLPVKDSRLYQGDGRLPFHPSKEMSAKCSRLFLLSEQGEQSIGFRAQLDFQELLYDLRTRSQHRPRDTNSALEQAKQYIEAHYTEALTVEQVAQSADFSAKYFVDLYKKKYGKSALEYAAELRIGQAKRLMAESGVKLRDIAHRVGYADEFYFSRKFKKMIGMPPAVYMKSRRRKLAAYTPGLLGQLLPLNITPYAAALHPKWTEYYYRNYRADIPVHISAYRNNQDWQANIEVLKQSNAELILAPAGLADDERTALEQVAPVNYLTSDSADWRGQFHELSRLLGEEWQREQWLAAFDWEVNAAKDRLHEGLGQQKVTVIRMLGSQLFLHCNEGMASILYRELELHPAYECGTEVYNVPVTPAMLAELPADHLLMLIRQEYDTLGEWRKLQNDPQWMKILAVQRHHVHVLSSDPWREDSAYAQLRMLRQILQLLPANRP</sequence>
<keyword evidence="2" id="KW-0238">DNA-binding</keyword>
<keyword evidence="3" id="KW-0804">Transcription</keyword>
<evidence type="ECO:0000259" key="5">
    <source>
        <dbReference type="PROSITE" id="PS50983"/>
    </source>
</evidence>
<dbReference type="Pfam" id="PF12833">
    <property type="entry name" value="HTH_18"/>
    <property type="match status" value="1"/>
</dbReference>
<evidence type="ECO:0000256" key="2">
    <source>
        <dbReference type="ARBA" id="ARBA00023125"/>
    </source>
</evidence>
<dbReference type="PANTHER" id="PTHR43280">
    <property type="entry name" value="ARAC-FAMILY TRANSCRIPTIONAL REGULATOR"/>
    <property type="match status" value="1"/>
</dbReference>
<dbReference type="Gene3D" id="1.10.10.60">
    <property type="entry name" value="Homeodomain-like"/>
    <property type="match status" value="2"/>
</dbReference>
<reference evidence="6 7" key="1">
    <citation type="submission" date="2019-10" db="EMBL/GenBank/DDBJ databases">
        <title>Description of Paenibacillus terricola sp. nov.</title>
        <authorList>
            <person name="Carlier A."/>
            <person name="Qi S."/>
        </authorList>
    </citation>
    <scope>NUCLEOTIDE SEQUENCE [LARGE SCALE GENOMIC DNA]</scope>
    <source>
        <strain evidence="6 7">LMG 31459</strain>
    </source>
</reference>
<dbReference type="InterPro" id="IPR018062">
    <property type="entry name" value="HTH_AraC-typ_CS"/>
</dbReference>
<accession>A0ABX1YLL6</accession>
<dbReference type="PROSITE" id="PS50983">
    <property type="entry name" value="FE_B12_PBP"/>
    <property type="match status" value="1"/>
</dbReference>
<dbReference type="PROSITE" id="PS01124">
    <property type="entry name" value="HTH_ARAC_FAMILY_2"/>
    <property type="match status" value="1"/>
</dbReference>
<evidence type="ECO:0000313" key="7">
    <source>
        <dbReference type="Proteomes" id="UP000596857"/>
    </source>
</evidence>
<protein>
    <submittedName>
        <fullName evidence="6">AraC family transcriptional regulator</fullName>
    </submittedName>
</protein>